<keyword evidence="2" id="KW-1185">Reference proteome</keyword>
<accession>A0A433QYK0</accession>
<dbReference type="EMBL" id="RBNJ01000314">
    <property type="protein sequence ID" value="RUS34852.1"/>
    <property type="molecule type" value="Genomic_DNA"/>
</dbReference>
<protein>
    <submittedName>
        <fullName evidence="1">Uncharacterized protein</fullName>
    </submittedName>
</protein>
<evidence type="ECO:0000313" key="1">
    <source>
        <dbReference type="EMBL" id="RUS34852.1"/>
    </source>
</evidence>
<proteinExistence type="predicted"/>
<evidence type="ECO:0000313" key="2">
    <source>
        <dbReference type="Proteomes" id="UP000274822"/>
    </source>
</evidence>
<dbReference type="AlphaFoldDB" id="A0A433QYK0"/>
<reference evidence="1 2" key="1">
    <citation type="journal article" date="2018" name="New Phytol.">
        <title>Phylogenomics of Endogonaceae and evolution of mycorrhizas within Mucoromycota.</title>
        <authorList>
            <person name="Chang Y."/>
            <person name="Desiro A."/>
            <person name="Na H."/>
            <person name="Sandor L."/>
            <person name="Lipzen A."/>
            <person name="Clum A."/>
            <person name="Barry K."/>
            <person name="Grigoriev I.V."/>
            <person name="Martin F.M."/>
            <person name="Stajich J.E."/>
            <person name="Smith M.E."/>
            <person name="Bonito G."/>
            <person name="Spatafora J.W."/>
        </authorList>
    </citation>
    <scope>NUCLEOTIDE SEQUENCE [LARGE SCALE GENOMIC DNA]</scope>
    <source>
        <strain evidence="1 2">AD002</strain>
    </source>
</reference>
<dbReference type="Proteomes" id="UP000274822">
    <property type="component" value="Unassembled WGS sequence"/>
</dbReference>
<comment type="caution">
    <text evidence="1">The sequence shown here is derived from an EMBL/GenBank/DDBJ whole genome shotgun (WGS) entry which is preliminary data.</text>
</comment>
<gene>
    <name evidence="1" type="ORF">BC938DRAFT_478203</name>
</gene>
<sequence length="69" mass="7694">MSKRYKSRQVAIELNIQLFTIGAAVHIVHKEGMRASLEYGTRGRGRAEAEGITVPAISKAWRLGLPSWE</sequence>
<name>A0A433QYK0_9FUNG</name>
<organism evidence="1 2">
    <name type="scientific">Jimgerdemannia flammicorona</name>
    <dbReference type="NCBI Taxonomy" id="994334"/>
    <lineage>
        <taxon>Eukaryota</taxon>
        <taxon>Fungi</taxon>
        <taxon>Fungi incertae sedis</taxon>
        <taxon>Mucoromycota</taxon>
        <taxon>Mucoromycotina</taxon>
        <taxon>Endogonomycetes</taxon>
        <taxon>Endogonales</taxon>
        <taxon>Endogonaceae</taxon>
        <taxon>Jimgerdemannia</taxon>
    </lineage>
</organism>